<dbReference type="RefSeq" id="WP_106091617.1">
    <property type="nucleotide sequence ID" value="NZ_PVNL01000096.1"/>
</dbReference>
<proteinExistence type="predicted"/>
<evidence type="ECO:0000313" key="4">
    <source>
        <dbReference type="Proteomes" id="UP000238823"/>
    </source>
</evidence>
<sequence>MSSPLRLHSRLATTSLLALLLVLAPPVGHAQAGDDQIELLERLIKSTDRSDPDYPDFLFRLADEYLARKHDLEARALVLYDKIDAAKASGKQDLARALEKQQARTIADARVASETAVQMFHALVNDPTFASYGRMDEALFHYATELGQLGDSQGMQAAYLRLIKDYPSGTFIPHAYLSFAEHYFNEGDLAQAIKLYEKVTAFKSSSVTAYAHYKLGWCHLNPIGSAGPDYAQSLQAFVASIEATQTGGAGADAAGKQLRREARRDLVRAYVHAGKPDKAWALFQRVGNGPGKDEQHAREMMQWLADEYASQGMSAEAALITAELAAL</sequence>
<dbReference type="Gene3D" id="1.25.40.10">
    <property type="entry name" value="Tetratricopeptide repeat domain"/>
    <property type="match status" value="1"/>
</dbReference>
<organism evidence="3 4">
    <name type="scientific">Enhygromyxa salina</name>
    <dbReference type="NCBI Taxonomy" id="215803"/>
    <lineage>
        <taxon>Bacteria</taxon>
        <taxon>Pseudomonadati</taxon>
        <taxon>Myxococcota</taxon>
        <taxon>Polyangia</taxon>
        <taxon>Nannocystales</taxon>
        <taxon>Nannocystaceae</taxon>
        <taxon>Enhygromyxa</taxon>
    </lineage>
</organism>
<evidence type="ECO:0000256" key="2">
    <source>
        <dbReference type="SAM" id="SignalP"/>
    </source>
</evidence>
<feature type="signal peptide" evidence="2">
    <location>
        <begin position="1"/>
        <end position="30"/>
    </location>
</feature>
<dbReference type="InterPro" id="IPR011990">
    <property type="entry name" value="TPR-like_helical_dom_sf"/>
</dbReference>
<dbReference type="EMBL" id="PVNL01000096">
    <property type="protein sequence ID" value="PRQ05249.1"/>
    <property type="molecule type" value="Genomic_DNA"/>
</dbReference>
<keyword evidence="1" id="KW-0802">TPR repeat</keyword>
<reference evidence="3 4" key="1">
    <citation type="submission" date="2018-03" db="EMBL/GenBank/DDBJ databases">
        <title>Draft Genome Sequences of the Obligatory Marine Myxobacteria Enhygromyxa salina SWB007.</title>
        <authorList>
            <person name="Poehlein A."/>
            <person name="Moghaddam J.A."/>
            <person name="Harms H."/>
            <person name="Alanjari M."/>
            <person name="Koenig G.M."/>
            <person name="Daniel R."/>
            <person name="Schaeberle T.F."/>
        </authorList>
    </citation>
    <scope>NUCLEOTIDE SEQUENCE [LARGE SCALE GENOMIC DNA]</scope>
    <source>
        <strain evidence="3 4">SWB007</strain>
    </source>
</reference>
<evidence type="ECO:0000313" key="3">
    <source>
        <dbReference type="EMBL" id="PRQ05249.1"/>
    </source>
</evidence>
<gene>
    <name evidence="3" type="ORF">ENSA7_46990</name>
</gene>
<dbReference type="AlphaFoldDB" id="A0A2S9YJH4"/>
<name>A0A2S9YJH4_9BACT</name>
<feature type="repeat" description="TPR" evidence="1">
    <location>
        <begin position="173"/>
        <end position="206"/>
    </location>
</feature>
<feature type="chain" id="PRO_5015530553" evidence="2">
    <location>
        <begin position="31"/>
        <end position="327"/>
    </location>
</feature>
<protein>
    <submittedName>
        <fullName evidence="3">Uncharacterized protein</fullName>
    </submittedName>
</protein>
<accession>A0A2S9YJH4</accession>
<evidence type="ECO:0000256" key="1">
    <source>
        <dbReference type="PROSITE-ProRule" id="PRU00339"/>
    </source>
</evidence>
<dbReference type="Proteomes" id="UP000238823">
    <property type="component" value="Unassembled WGS sequence"/>
</dbReference>
<dbReference type="SUPFAM" id="SSF48452">
    <property type="entry name" value="TPR-like"/>
    <property type="match status" value="1"/>
</dbReference>
<dbReference type="PROSITE" id="PS50005">
    <property type="entry name" value="TPR"/>
    <property type="match status" value="1"/>
</dbReference>
<dbReference type="OrthoDB" id="5476253at2"/>
<comment type="caution">
    <text evidence="3">The sequence shown here is derived from an EMBL/GenBank/DDBJ whole genome shotgun (WGS) entry which is preliminary data.</text>
</comment>
<keyword evidence="2" id="KW-0732">Signal</keyword>
<dbReference type="InterPro" id="IPR019734">
    <property type="entry name" value="TPR_rpt"/>
</dbReference>